<sequence length="37" mass="4157">MKSSLRSKGVHILLVIECSVNHHLPYCLYSTPIGGFR</sequence>
<protein>
    <submittedName>
        <fullName evidence="1">Uncharacterized protein</fullName>
    </submittedName>
</protein>
<reference evidence="1" key="2">
    <citation type="journal article" date="2015" name="Fish Shellfish Immunol.">
        <title>Early steps in the European eel (Anguilla anguilla)-Vibrio vulnificus interaction in the gills: Role of the RtxA13 toxin.</title>
        <authorList>
            <person name="Callol A."/>
            <person name="Pajuelo D."/>
            <person name="Ebbesson L."/>
            <person name="Teles M."/>
            <person name="MacKenzie S."/>
            <person name="Amaro C."/>
        </authorList>
    </citation>
    <scope>NUCLEOTIDE SEQUENCE</scope>
</reference>
<dbReference type="AlphaFoldDB" id="A0A0E9R0L0"/>
<organism evidence="1">
    <name type="scientific">Anguilla anguilla</name>
    <name type="common">European freshwater eel</name>
    <name type="synonym">Muraena anguilla</name>
    <dbReference type="NCBI Taxonomy" id="7936"/>
    <lineage>
        <taxon>Eukaryota</taxon>
        <taxon>Metazoa</taxon>
        <taxon>Chordata</taxon>
        <taxon>Craniata</taxon>
        <taxon>Vertebrata</taxon>
        <taxon>Euteleostomi</taxon>
        <taxon>Actinopterygii</taxon>
        <taxon>Neopterygii</taxon>
        <taxon>Teleostei</taxon>
        <taxon>Anguilliformes</taxon>
        <taxon>Anguillidae</taxon>
        <taxon>Anguilla</taxon>
    </lineage>
</organism>
<evidence type="ECO:0000313" key="1">
    <source>
        <dbReference type="EMBL" id="JAH22025.1"/>
    </source>
</evidence>
<accession>A0A0E9R0L0</accession>
<dbReference type="EMBL" id="GBXM01086552">
    <property type="protein sequence ID" value="JAH22025.1"/>
    <property type="molecule type" value="Transcribed_RNA"/>
</dbReference>
<proteinExistence type="predicted"/>
<name>A0A0E9R0L0_ANGAN</name>
<reference evidence="1" key="1">
    <citation type="submission" date="2014-11" db="EMBL/GenBank/DDBJ databases">
        <authorList>
            <person name="Amaro Gonzalez C."/>
        </authorList>
    </citation>
    <scope>NUCLEOTIDE SEQUENCE</scope>
</reference>